<dbReference type="InterPro" id="IPR051393">
    <property type="entry name" value="ABC_transporter_permease"/>
</dbReference>
<feature type="transmembrane region" description="Helical" evidence="7">
    <location>
        <begin position="291"/>
        <end position="312"/>
    </location>
</feature>
<reference evidence="10 11" key="1">
    <citation type="submission" date="2020-08" db="EMBL/GenBank/DDBJ databases">
        <title>Sequencing the genomes of 1000 actinobacteria strains.</title>
        <authorList>
            <person name="Klenk H.-P."/>
        </authorList>
    </citation>
    <scope>NUCLEOTIDE SEQUENCE [LARGE SCALE GENOMIC DNA]</scope>
    <source>
        <strain evidence="10 11">DSM 46887</strain>
    </source>
</reference>
<evidence type="ECO:0000256" key="7">
    <source>
        <dbReference type="RuleBase" id="RU363032"/>
    </source>
</evidence>
<dbReference type="GO" id="GO:0005886">
    <property type="term" value="C:plasma membrane"/>
    <property type="evidence" value="ECO:0007669"/>
    <property type="project" value="UniProtKB-SubCell"/>
</dbReference>
<evidence type="ECO:0000256" key="5">
    <source>
        <dbReference type="ARBA" id="ARBA00022989"/>
    </source>
</evidence>
<evidence type="ECO:0000256" key="1">
    <source>
        <dbReference type="ARBA" id="ARBA00004651"/>
    </source>
</evidence>
<proteinExistence type="inferred from homology"/>
<feature type="region of interest" description="Disordered" evidence="8">
    <location>
        <begin position="1"/>
        <end position="29"/>
    </location>
</feature>
<evidence type="ECO:0000256" key="8">
    <source>
        <dbReference type="SAM" id="MobiDB-lite"/>
    </source>
</evidence>
<organism evidence="10 11">
    <name type="scientific">Streptosporangium becharense</name>
    <dbReference type="NCBI Taxonomy" id="1816182"/>
    <lineage>
        <taxon>Bacteria</taxon>
        <taxon>Bacillati</taxon>
        <taxon>Actinomycetota</taxon>
        <taxon>Actinomycetes</taxon>
        <taxon>Streptosporangiales</taxon>
        <taxon>Streptosporangiaceae</taxon>
        <taxon>Streptosporangium</taxon>
    </lineage>
</organism>
<protein>
    <submittedName>
        <fullName evidence="10">Multiple sugar transport system permease protein/raffinose/stachyose/melibiose transport system permease protein</fullName>
    </submittedName>
</protein>
<evidence type="ECO:0000259" key="9">
    <source>
        <dbReference type="PROSITE" id="PS50928"/>
    </source>
</evidence>
<dbReference type="RefSeq" id="WP_221207919.1">
    <property type="nucleotide sequence ID" value="NZ_JACHMP010000001.1"/>
</dbReference>
<comment type="caution">
    <text evidence="10">The sequence shown here is derived from an EMBL/GenBank/DDBJ whole genome shotgun (WGS) entry which is preliminary data.</text>
</comment>
<evidence type="ECO:0000256" key="6">
    <source>
        <dbReference type="ARBA" id="ARBA00023136"/>
    </source>
</evidence>
<name>A0A7W9IB15_9ACTN</name>
<evidence type="ECO:0000313" key="11">
    <source>
        <dbReference type="Proteomes" id="UP000540685"/>
    </source>
</evidence>
<dbReference type="Proteomes" id="UP000540685">
    <property type="component" value="Unassembled WGS sequence"/>
</dbReference>
<dbReference type="PANTHER" id="PTHR30193">
    <property type="entry name" value="ABC TRANSPORTER PERMEASE PROTEIN"/>
    <property type="match status" value="1"/>
</dbReference>
<dbReference type="InterPro" id="IPR035906">
    <property type="entry name" value="MetI-like_sf"/>
</dbReference>
<comment type="similarity">
    <text evidence="7">Belongs to the binding-protein-dependent transport system permease family.</text>
</comment>
<dbReference type="InterPro" id="IPR000515">
    <property type="entry name" value="MetI-like"/>
</dbReference>
<feature type="domain" description="ABC transmembrane type-1" evidence="9">
    <location>
        <begin position="98"/>
        <end position="309"/>
    </location>
</feature>
<evidence type="ECO:0000313" key="10">
    <source>
        <dbReference type="EMBL" id="MBB5816951.1"/>
    </source>
</evidence>
<keyword evidence="11" id="KW-1185">Reference proteome</keyword>
<feature type="compositionally biased region" description="Basic and acidic residues" evidence="8">
    <location>
        <begin position="8"/>
        <end position="20"/>
    </location>
</feature>
<keyword evidence="6 7" id="KW-0472">Membrane</keyword>
<feature type="transmembrane region" description="Helical" evidence="7">
    <location>
        <begin position="39"/>
        <end position="66"/>
    </location>
</feature>
<accession>A0A7W9IB15</accession>
<dbReference type="EMBL" id="JACHMP010000001">
    <property type="protein sequence ID" value="MBB5816951.1"/>
    <property type="molecule type" value="Genomic_DNA"/>
</dbReference>
<gene>
    <name evidence="10" type="ORF">F4562_000013</name>
</gene>
<feature type="transmembrane region" description="Helical" evidence="7">
    <location>
        <begin position="97"/>
        <end position="122"/>
    </location>
</feature>
<sequence length="322" mass="34600">MVELAELTQRREPREREPGTPRRSPAPAGRRLARYREGAVTFGLLAPSVLLYTVMTVVPVGVAVYLSLTDWNGFSDAVFIGFENYLHLFDDPSSSRAWYVTAAIAVSGTVLMIGGGLVYALLLKERSRTNSFFRTLAYYPHVISALILGFLWAAILGTNGAVNSTLQRFGIGPIGFLFEEQLALISLIGVIVWAGFGFNVVLFIAALQTVPAELLEAAAIDGATRHQTNMRVVIPMISPVITVATVLNLIGLIKTYDLVVSLTGGGPAGATQTYSFLILARSFEGTKVGYANAQAVFLMVVCAALALLVTAVRNRQDRAATG</sequence>
<dbReference type="CDD" id="cd06261">
    <property type="entry name" value="TM_PBP2"/>
    <property type="match status" value="1"/>
</dbReference>
<dbReference type="Gene3D" id="1.10.3720.10">
    <property type="entry name" value="MetI-like"/>
    <property type="match status" value="1"/>
</dbReference>
<dbReference type="PANTHER" id="PTHR30193:SF41">
    <property type="entry name" value="DIACETYLCHITOBIOSE UPTAKE SYSTEM PERMEASE PROTEIN NGCF"/>
    <property type="match status" value="1"/>
</dbReference>
<feature type="transmembrane region" description="Helical" evidence="7">
    <location>
        <begin position="232"/>
        <end position="253"/>
    </location>
</feature>
<comment type="subcellular location">
    <subcellularLocation>
        <location evidence="1 7">Cell membrane</location>
        <topology evidence="1 7">Multi-pass membrane protein</topology>
    </subcellularLocation>
</comment>
<dbReference type="AlphaFoldDB" id="A0A7W9IB15"/>
<keyword evidence="5 7" id="KW-1133">Transmembrane helix</keyword>
<dbReference type="Pfam" id="PF00528">
    <property type="entry name" value="BPD_transp_1"/>
    <property type="match status" value="1"/>
</dbReference>
<keyword evidence="4 7" id="KW-0812">Transmembrane</keyword>
<evidence type="ECO:0000256" key="4">
    <source>
        <dbReference type="ARBA" id="ARBA00022692"/>
    </source>
</evidence>
<dbReference type="SUPFAM" id="SSF161098">
    <property type="entry name" value="MetI-like"/>
    <property type="match status" value="1"/>
</dbReference>
<evidence type="ECO:0000256" key="2">
    <source>
        <dbReference type="ARBA" id="ARBA00022448"/>
    </source>
</evidence>
<dbReference type="GO" id="GO:0055085">
    <property type="term" value="P:transmembrane transport"/>
    <property type="evidence" value="ECO:0007669"/>
    <property type="project" value="InterPro"/>
</dbReference>
<keyword evidence="3" id="KW-1003">Cell membrane</keyword>
<feature type="transmembrane region" description="Helical" evidence="7">
    <location>
        <begin position="142"/>
        <end position="162"/>
    </location>
</feature>
<evidence type="ECO:0000256" key="3">
    <source>
        <dbReference type="ARBA" id="ARBA00022475"/>
    </source>
</evidence>
<keyword evidence="2 7" id="KW-0813">Transport</keyword>
<dbReference type="PROSITE" id="PS50928">
    <property type="entry name" value="ABC_TM1"/>
    <property type="match status" value="1"/>
</dbReference>
<feature type="transmembrane region" description="Helical" evidence="7">
    <location>
        <begin position="182"/>
        <end position="207"/>
    </location>
</feature>
<keyword evidence="10" id="KW-0762">Sugar transport</keyword>